<dbReference type="Proteomes" id="UP000274756">
    <property type="component" value="Unassembled WGS sequence"/>
</dbReference>
<gene>
    <name evidence="1" type="ORF">DME_LOCUS1443</name>
</gene>
<proteinExistence type="predicted"/>
<evidence type="ECO:0000313" key="3">
    <source>
        <dbReference type="Proteomes" id="UP000274756"/>
    </source>
</evidence>
<organism evidence="2 4">
    <name type="scientific">Dracunculus medinensis</name>
    <name type="common">Guinea worm</name>
    <dbReference type="NCBI Taxonomy" id="318479"/>
    <lineage>
        <taxon>Eukaryota</taxon>
        <taxon>Metazoa</taxon>
        <taxon>Ecdysozoa</taxon>
        <taxon>Nematoda</taxon>
        <taxon>Chromadorea</taxon>
        <taxon>Rhabditida</taxon>
        <taxon>Spirurina</taxon>
        <taxon>Dracunculoidea</taxon>
        <taxon>Dracunculidae</taxon>
        <taxon>Dracunculus</taxon>
    </lineage>
</organism>
<keyword evidence="3" id="KW-1185">Reference proteome</keyword>
<dbReference type="WBParaSite" id="DME_0000682901-mRNA-1">
    <property type="protein sequence ID" value="DME_0000682901-mRNA-1"/>
    <property type="gene ID" value="DME_0000682901"/>
</dbReference>
<protein>
    <submittedName>
        <fullName evidence="1 4">Uncharacterized protein</fullName>
    </submittedName>
</protein>
<sequence length="83" mass="9239">MPSNSPSLALSILQLPSIRLIVLWKMMECPREDHSVHEGTLSAHSGTRNILSWVDDSEPRLIIEHVNAPLAVIEELLDANTND</sequence>
<name>A0A0N4UH29_DRAME</name>
<evidence type="ECO:0000313" key="1">
    <source>
        <dbReference type="EMBL" id="VDN51470.1"/>
    </source>
</evidence>
<reference evidence="1 3" key="2">
    <citation type="submission" date="2018-11" db="EMBL/GenBank/DDBJ databases">
        <authorList>
            <consortium name="Pathogen Informatics"/>
        </authorList>
    </citation>
    <scope>NUCLEOTIDE SEQUENCE [LARGE SCALE GENOMIC DNA]</scope>
</reference>
<dbReference type="AlphaFoldDB" id="A0A0N4UH29"/>
<dbReference type="EMBL" id="UYYG01000022">
    <property type="protein sequence ID" value="VDN51470.1"/>
    <property type="molecule type" value="Genomic_DNA"/>
</dbReference>
<evidence type="ECO:0000313" key="4">
    <source>
        <dbReference type="WBParaSite" id="DME_0000682901-mRNA-1"/>
    </source>
</evidence>
<dbReference type="Proteomes" id="UP000038040">
    <property type="component" value="Unplaced"/>
</dbReference>
<reference evidence="4" key="1">
    <citation type="submission" date="2017-02" db="UniProtKB">
        <authorList>
            <consortium name="WormBaseParasite"/>
        </authorList>
    </citation>
    <scope>IDENTIFICATION</scope>
</reference>
<evidence type="ECO:0000313" key="2">
    <source>
        <dbReference type="Proteomes" id="UP000038040"/>
    </source>
</evidence>
<accession>A0A0N4UH29</accession>